<dbReference type="OrthoDB" id="5292295at2"/>
<accession>A0A178HY06</accession>
<evidence type="ECO:0000259" key="5">
    <source>
        <dbReference type="SMART" id="SM00507"/>
    </source>
</evidence>
<evidence type="ECO:0000256" key="4">
    <source>
        <dbReference type="ARBA" id="ARBA00040194"/>
    </source>
</evidence>
<dbReference type="AlphaFoldDB" id="A0A178HY06"/>
<dbReference type="InterPro" id="IPR002711">
    <property type="entry name" value="HNH"/>
</dbReference>
<dbReference type="InterPro" id="IPR003615">
    <property type="entry name" value="HNH_nuc"/>
</dbReference>
<sequence>MNYRDKRPWQHLYGRKRWQALRDRQLAEQPLCEYCLRREIVEAATVVDHIKPHKGDEALFHDPDNLQSLCKHCHDSDKRLEEAGKVVIRFGADGYPIEE</sequence>
<proteinExistence type="inferred from homology"/>
<keyword evidence="6" id="KW-0255">Endonuclease</keyword>
<dbReference type="EMBL" id="LVVY01000079">
    <property type="protein sequence ID" value="OAM77711.1"/>
    <property type="molecule type" value="Genomic_DNA"/>
</dbReference>
<evidence type="ECO:0000313" key="6">
    <source>
        <dbReference type="EMBL" id="OAM77711.1"/>
    </source>
</evidence>
<comment type="similarity">
    <text evidence="3">Belongs to the HNH nuclease family.</text>
</comment>
<name>A0A178HY06_9HYPH</name>
<reference evidence="6 7" key="1">
    <citation type="submission" date="2016-03" db="EMBL/GenBank/DDBJ databases">
        <title>Genome sequencing of Devosia sp. S37.</title>
        <authorList>
            <person name="Mohd Nor M."/>
        </authorList>
    </citation>
    <scope>NUCLEOTIDE SEQUENCE [LARGE SCALE GENOMIC DNA]</scope>
    <source>
        <strain evidence="6 7">S37</strain>
    </source>
</reference>
<evidence type="ECO:0000256" key="2">
    <source>
        <dbReference type="ARBA" id="ARBA00022801"/>
    </source>
</evidence>
<evidence type="ECO:0000256" key="1">
    <source>
        <dbReference type="ARBA" id="ARBA00022722"/>
    </source>
</evidence>
<dbReference type="STRING" id="1770058.A3840_08760"/>
<protein>
    <recommendedName>
        <fullName evidence="4">Putative HNH nuclease YajD</fullName>
    </recommendedName>
</protein>
<dbReference type="Pfam" id="PF01844">
    <property type="entry name" value="HNH"/>
    <property type="match status" value="1"/>
</dbReference>
<dbReference type="PANTHER" id="PTHR41286:SF1">
    <property type="entry name" value="HNH NUCLEASE YAJD-RELATED"/>
    <property type="match status" value="1"/>
</dbReference>
<evidence type="ECO:0000313" key="7">
    <source>
        <dbReference type="Proteomes" id="UP000078389"/>
    </source>
</evidence>
<organism evidence="6 7">
    <name type="scientific">Devosia elaeis</name>
    <dbReference type="NCBI Taxonomy" id="1770058"/>
    <lineage>
        <taxon>Bacteria</taxon>
        <taxon>Pseudomonadati</taxon>
        <taxon>Pseudomonadota</taxon>
        <taxon>Alphaproteobacteria</taxon>
        <taxon>Hyphomicrobiales</taxon>
        <taxon>Devosiaceae</taxon>
        <taxon>Devosia</taxon>
    </lineage>
</organism>
<dbReference type="GO" id="GO:0004519">
    <property type="term" value="F:endonuclease activity"/>
    <property type="evidence" value="ECO:0007669"/>
    <property type="project" value="UniProtKB-KW"/>
</dbReference>
<dbReference type="SMART" id="SM00507">
    <property type="entry name" value="HNHc"/>
    <property type="match status" value="1"/>
</dbReference>
<keyword evidence="1" id="KW-0540">Nuclease</keyword>
<dbReference type="GO" id="GO:0005829">
    <property type="term" value="C:cytosol"/>
    <property type="evidence" value="ECO:0007669"/>
    <property type="project" value="TreeGrafter"/>
</dbReference>
<dbReference type="GO" id="GO:0008270">
    <property type="term" value="F:zinc ion binding"/>
    <property type="evidence" value="ECO:0007669"/>
    <property type="project" value="InterPro"/>
</dbReference>
<dbReference type="Proteomes" id="UP000078389">
    <property type="component" value="Unassembled WGS sequence"/>
</dbReference>
<dbReference type="PANTHER" id="PTHR41286">
    <property type="entry name" value="HNH NUCLEASE YAJD-RELATED"/>
    <property type="match status" value="1"/>
</dbReference>
<keyword evidence="2" id="KW-0378">Hydrolase</keyword>
<dbReference type="GO" id="GO:0016787">
    <property type="term" value="F:hydrolase activity"/>
    <property type="evidence" value="ECO:0007669"/>
    <property type="project" value="UniProtKB-KW"/>
</dbReference>
<dbReference type="RefSeq" id="WP_067454973.1">
    <property type="nucleotide sequence ID" value="NZ_LVVY01000079.1"/>
</dbReference>
<keyword evidence="7" id="KW-1185">Reference proteome</keyword>
<dbReference type="Gene3D" id="1.10.30.50">
    <property type="match status" value="1"/>
</dbReference>
<gene>
    <name evidence="6" type="ORF">A3840_08760</name>
</gene>
<evidence type="ECO:0000256" key="3">
    <source>
        <dbReference type="ARBA" id="ARBA00038412"/>
    </source>
</evidence>
<dbReference type="CDD" id="cd00085">
    <property type="entry name" value="HNHc"/>
    <property type="match status" value="1"/>
</dbReference>
<feature type="domain" description="HNH nuclease" evidence="5">
    <location>
        <begin position="16"/>
        <end position="75"/>
    </location>
</feature>
<comment type="caution">
    <text evidence="6">The sequence shown here is derived from an EMBL/GenBank/DDBJ whole genome shotgun (WGS) entry which is preliminary data.</text>
</comment>
<dbReference type="GO" id="GO:0003676">
    <property type="term" value="F:nucleic acid binding"/>
    <property type="evidence" value="ECO:0007669"/>
    <property type="project" value="InterPro"/>
</dbReference>